<protein>
    <submittedName>
        <fullName evidence="2">Uncharacterized protein</fullName>
    </submittedName>
</protein>
<feature type="region of interest" description="Disordered" evidence="1">
    <location>
        <begin position="1"/>
        <end position="20"/>
    </location>
</feature>
<accession>F0UMD3</accession>
<evidence type="ECO:0000313" key="2">
    <source>
        <dbReference type="EMBL" id="EGC48125.1"/>
    </source>
</evidence>
<dbReference type="Proteomes" id="UP000008142">
    <property type="component" value="Unassembled WGS sequence"/>
</dbReference>
<proteinExistence type="predicted"/>
<dbReference type="HOGENOM" id="CLU_091801_1_1_1"/>
<feature type="compositionally biased region" description="Basic residues" evidence="1">
    <location>
        <begin position="191"/>
        <end position="201"/>
    </location>
</feature>
<organism evidence="3">
    <name type="scientific">Ajellomyces capsulatus (strain H88)</name>
    <name type="common">Darling's disease fungus</name>
    <name type="synonym">Histoplasma capsulatum</name>
    <dbReference type="NCBI Taxonomy" id="544711"/>
    <lineage>
        <taxon>Eukaryota</taxon>
        <taxon>Fungi</taxon>
        <taxon>Dikarya</taxon>
        <taxon>Ascomycota</taxon>
        <taxon>Pezizomycotina</taxon>
        <taxon>Eurotiomycetes</taxon>
        <taxon>Eurotiomycetidae</taxon>
        <taxon>Onygenales</taxon>
        <taxon>Ajellomycetaceae</taxon>
        <taxon>Histoplasma</taxon>
    </lineage>
</organism>
<dbReference type="AlphaFoldDB" id="F0UMD3"/>
<dbReference type="EMBL" id="DS990640">
    <property type="protein sequence ID" value="EGC48125.1"/>
    <property type="molecule type" value="Genomic_DNA"/>
</dbReference>
<feature type="region of interest" description="Disordered" evidence="1">
    <location>
        <begin position="181"/>
        <end position="201"/>
    </location>
</feature>
<name>F0UMD3_AJEC8</name>
<dbReference type="VEuPathDB" id="FungiDB:I7I53_01775"/>
<dbReference type="STRING" id="544711.F0UMD3"/>
<evidence type="ECO:0000313" key="3">
    <source>
        <dbReference type="Proteomes" id="UP000008142"/>
    </source>
</evidence>
<sequence>MSDYPSAFNEDARSSSMDANDLADQTRALSLSEDPEKTFHISDLKSDKFPALWYRIHVLVYDLRNFATDPTARERLESVVDVTYLGQPYFNAEEVAALTRTAVGHDGETLKERIQHTLEERLNRRLKKRVESGDFRVCAAHDLAPIFEKVFDINPKKLAKDSKFRSLVSINGLRLKSEEELWNGLGNGPPKGKKKGKKNRP</sequence>
<dbReference type="OrthoDB" id="2740448at2759"/>
<evidence type="ECO:0000256" key="1">
    <source>
        <dbReference type="SAM" id="MobiDB-lite"/>
    </source>
</evidence>
<gene>
    <name evidence="2" type="ORF">HCEG_07340</name>
</gene>
<reference evidence="3" key="1">
    <citation type="submission" date="2008-07" db="EMBL/GenBank/DDBJ databases">
        <title>Annotation of Ajellomyces capsulatus strain H88.</title>
        <authorList>
            <person name="Champion M."/>
            <person name="Cuomo C."/>
            <person name="Ma L.-J."/>
            <person name="Henn M.R."/>
            <person name="Sil A."/>
            <person name="Goldman B."/>
            <person name="Young S.K."/>
            <person name="Kodira C.D."/>
            <person name="Zeng Q."/>
            <person name="Koehrsen M."/>
            <person name="Alvarado L."/>
            <person name="Berlin A."/>
            <person name="Borenstein D."/>
            <person name="Chen Z."/>
            <person name="Engels R."/>
            <person name="Freedman E."/>
            <person name="Gellesch M."/>
            <person name="Goldberg J."/>
            <person name="Griggs A."/>
            <person name="Gujja S."/>
            <person name="Heiman D."/>
            <person name="Hepburn T."/>
            <person name="Howarth C."/>
            <person name="Jen D."/>
            <person name="Larson L."/>
            <person name="Lewis B."/>
            <person name="Mehta T."/>
            <person name="Park D."/>
            <person name="Pearson M."/>
            <person name="Roberts A."/>
            <person name="Saif S."/>
            <person name="Shea T."/>
            <person name="Shenoy N."/>
            <person name="Sisk P."/>
            <person name="Stolte C."/>
            <person name="Sykes S."/>
            <person name="Walk T."/>
            <person name="White J."/>
            <person name="Yandava C."/>
            <person name="Klein B."/>
            <person name="McEwen J.G."/>
            <person name="Puccia R."/>
            <person name="Goldman G.H."/>
            <person name="Felipe M.S."/>
            <person name="Nino-Vega G."/>
            <person name="San-Blas G."/>
            <person name="Taylor J."/>
            <person name="Mendoza L."/>
            <person name="Galagan J."/>
            <person name="Nusbaum C."/>
            <person name="Birren B."/>
        </authorList>
    </citation>
    <scope>NUCLEOTIDE SEQUENCE [LARGE SCALE GENOMIC DNA]</scope>
    <source>
        <strain evidence="3">H88</strain>
    </source>
</reference>
<dbReference type="OMA" id="FRICAAH"/>